<evidence type="ECO:0000313" key="1">
    <source>
        <dbReference type="EMBL" id="KAF2624215.1"/>
    </source>
</evidence>
<dbReference type="Proteomes" id="UP000799754">
    <property type="component" value="Unassembled WGS sequence"/>
</dbReference>
<sequence>MENNQSAARAAKRFLDDRTRNDWAYPGLPPPWEHSDEEVRNAVDFRERYYGESESSDSDIEPTTGASKDAEHDAYKFDSPDAIGDAVERTREQRRKRRRMRLEQEMAENEGLRIWVERRDAWTGAASVCKYGPHSTPKSHPPSPISQHDSGNGAEDTMQLDPTQLDPTQLDPAQLDPAQLDPAQLDPTSQPPSTSEDTPATFDLCPVAPRLLSDNPIRASINPKTYADIYAKIVTSSRTPSVPINLSDMTRALVQGWKDTNEWPPKIGAVDPLVGKKRSSHGVLGGGRDGLGRGEGGGFIHRHPHLEKGVGSVKKILHMNGHHGEGAKEG</sequence>
<gene>
    <name evidence="1" type="ORF">BU25DRAFT_399477</name>
</gene>
<keyword evidence="2" id="KW-1185">Reference proteome</keyword>
<organism evidence="1 2">
    <name type="scientific">Macroventuria anomochaeta</name>
    <dbReference type="NCBI Taxonomy" id="301207"/>
    <lineage>
        <taxon>Eukaryota</taxon>
        <taxon>Fungi</taxon>
        <taxon>Dikarya</taxon>
        <taxon>Ascomycota</taxon>
        <taxon>Pezizomycotina</taxon>
        <taxon>Dothideomycetes</taxon>
        <taxon>Pleosporomycetidae</taxon>
        <taxon>Pleosporales</taxon>
        <taxon>Pleosporineae</taxon>
        <taxon>Didymellaceae</taxon>
        <taxon>Macroventuria</taxon>
    </lineage>
</organism>
<accession>A0ACB6RQG8</accession>
<reference evidence="1" key="1">
    <citation type="journal article" date="2020" name="Stud. Mycol.">
        <title>101 Dothideomycetes genomes: a test case for predicting lifestyles and emergence of pathogens.</title>
        <authorList>
            <person name="Haridas S."/>
            <person name="Albert R."/>
            <person name="Binder M."/>
            <person name="Bloem J."/>
            <person name="Labutti K."/>
            <person name="Salamov A."/>
            <person name="Andreopoulos B."/>
            <person name="Baker S."/>
            <person name="Barry K."/>
            <person name="Bills G."/>
            <person name="Bluhm B."/>
            <person name="Cannon C."/>
            <person name="Castanera R."/>
            <person name="Culley D."/>
            <person name="Daum C."/>
            <person name="Ezra D."/>
            <person name="Gonzalez J."/>
            <person name="Henrissat B."/>
            <person name="Kuo A."/>
            <person name="Liang C."/>
            <person name="Lipzen A."/>
            <person name="Lutzoni F."/>
            <person name="Magnuson J."/>
            <person name="Mondo S."/>
            <person name="Nolan M."/>
            <person name="Ohm R."/>
            <person name="Pangilinan J."/>
            <person name="Park H.-J."/>
            <person name="Ramirez L."/>
            <person name="Alfaro M."/>
            <person name="Sun H."/>
            <person name="Tritt A."/>
            <person name="Yoshinaga Y."/>
            <person name="Zwiers L.-H."/>
            <person name="Turgeon B."/>
            <person name="Goodwin S."/>
            <person name="Spatafora J."/>
            <person name="Crous P."/>
            <person name="Grigoriev I."/>
        </authorList>
    </citation>
    <scope>NUCLEOTIDE SEQUENCE</scope>
    <source>
        <strain evidence="1">CBS 525.71</strain>
    </source>
</reference>
<dbReference type="EMBL" id="MU006732">
    <property type="protein sequence ID" value="KAF2624215.1"/>
    <property type="molecule type" value="Genomic_DNA"/>
</dbReference>
<proteinExistence type="predicted"/>
<evidence type="ECO:0000313" key="2">
    <source>
        <dbReference type="Proteomes" id="UP000799754"/>
    </source>
</evidence>
<protein>
    <submittedName>
        <fullName evidence="1">Uncharacterized protein</fullName>
    </submittedName>
</protein>
<comment type="caution">
    <text evidence="1">The sequence shown here is derived from an EMBL/GenBank/DDBJ whole genome shotgun (WGS) entry which is preliminary data.</text>
</comment>
<name>A0ACB6RQG8_9PLEO</name>